<proteinExistence type="predicted"/>
<accession>A0A839AKE4</accession>
<keyword evidence="2" id="KW-1185">Reference proteome</keyword>
<reference evidence="1 2" key="1">
    <citation type="submission" date="2020-07" db="EMBL/GenBank/DDBJ databases">
        <title>Stappia sp., F7233, whole genome shotgun sequencing project.</title>
        <authorList>
            <person name="Jiang S."/>
            <person name="Liu Z.W."/>
            <person name="Du Z.J."/>
        </authorList>
    </citation>
    <scope>NUCLEOTIDE SEQUENCE [LARGE SCALE GENOMIC DNA]</scope>
    <source>
        <strain evidence="1 2">F7233</strain>
    </source>
</reference>
<name>A0A839AKE4_9HYPH</name>
<dbReference type="EMBL" id="JACFXV010000068">
    <property type="protein sequence ID" value="MBA5779498.1"/>
    <property type="molecule type" value="Genomic_DNA"/>
</dbReference>
<evidence type="ECO:0000313" key="1">
    <source>
        <dbReference type="EMBL" id="MBA5779498.1"/>
    </source>
</evidence>
<comment type="caution">
    <text evidence="1">The sequence shown here is derived from an EMBL/GenBank/DDBJ whole genome shotgun (WGS) entry which is preliminary data.</text>
</comment>
<sequence length="55" mass="6264">MRWMPALGWRPSDFWSASLVEFFVAIEGHAEMNGADKASDGVDPDEYEALKRRYG</sequence>
<gene>
    <name evidence="1" type="ORF">H2509_20400</name>
</gene>
<evidence type="ECO:0000313" key="2">
    <source>
        <dbReference type="Proteomes" id="UP000541109"/>
    </source>
</evidence>
<protein>
    <submittedName>
        <fullName evidence="1">Phage tail assembly chaperone</fullName>
    </submittedName>
</protein>
<organism evidence="1 2">
    <name type="scientific">Stappia albiluteola</name>
    <dbReference type="NCBI Taxonomy" id="2758565"/>
    <lineage>
        <taxon>Bacteria</taxon>
        <taxon>Pseudomonadati</taxon>
        <taxon>Pseudomonadota</taxon>
        <taxon>Alphaproteobacteria</taxon>
        <taxon>Hyphomicrobiales</taxon>
        <taxon>Stappiaceae</taxon>
        <taxon>Stappia</taxon>
    </lineage>
</organism>
<dbReference type="AlphaFoldDB" id="A0A839AKE4"/>
<dbReference type="Proteomes" id="UP000541109">
    <property type="component" value="Unassembled WGS sequence"/>
</dbReference>